<dbReference type="Pfam" id="PF04784">
    <property type="entry name" value="DUF547"/>
    <property type="match status" value="1"/>
</dbReference>
<gene>
    <name evidence="3" type="ORF">JR347_00560</name>
</gene>
<reference evidence="3" key="1">
    <citation type="submission" date="2021-02" db="EMBL/GenBank/DDBJ databases">
        <title>Fulvivirga sp. S481 isolated from sea water.</title>
        <authorList>
            <person name="Bae S.S."/>
            <person name="Baek K."/>
        </authorList>
    </citation>
    <scope>NUCLEOTIDE SEQUENCE</scope>
    <source>
        <strain evidence="3">S481</strain>
    </source>
</reference>
<dbReference type="RefSeq" id="WP_205722122.1">
    <property type="nucleotide sequence ID" value="NZ_CP070608.1"/>
</dbReference>
<evidence type="ECO:0000256" key="1">
    <source>
        <dbReference type="SAM" id="SignalP"/>
    </source>
</evidence>
<protein>
    <submittedName>
        <fullName evidence="3">DUF547 domain-containing protein</fullName>
    </submittedName>
</protein>
<dbReference type="Proteomes" id="UP000662783">
    <property type="component" value="Chromosome"/>
</dbReference>
<feature type="domain" description="DUF547" evidence="2">
    <location>
        <begin position="67"/>
        <end position="170"/>
    </location>
</feature>
<dbReference type="KEGG" id="fuv:JR347_00560"/>
<dbReference type="InterPro" id="IPR006869">
    <property type="entry name" value="DUF547"/>
</dbReference>
<keyword evidence="4" id="KW-1185">Reference proteome</keyword>
<sequence length="240" mass="27334">MKKLSFLSLVLLMSITSYGAGLPTFYTESNAFFNKYVHNGLVAYKSVKSNFSEIQSLYNEIGAMDLANASDKEKQAFYINAYNLIVIYQVAKYYPLKSPLDQSGFFDKVKHNVAGESITLNFLEIKKLLLTYKDPRFHFVLACAAKSCPPLASFAFTPDNLDSKLTERTKKAINDKNWLKVDASNKKVAISKIFEWYQKDFTMNGANSVVDFINKYRATPIPSSYSVSHYEYNWSLNEES</sequence>
<dbReference type="PANTHER" id="PTHR46361:SF3">
    <property type="entry name" value="ELECTRON CARRIER_ PROTEIN DISULFIDE OXIDOREDUCTASE"/>
    <property type="match status" value="1"/>
</dbReference>
<keyword evidence="1" id="KW-0732">Signal</keyword>
<feature type="chain" id="PRO_5037262258" evidence="1">
    <location>
        <begin position="20"/>
        <end position="240"/>
    </location>
</feature>
<name>A0A974WH56_9BACT</name>
<feature type="signal peptide" evidence="1">
    <location>
        <begin position="1"/>
        <end position="19"/>
    </location>
</feature>
<evidence type="ECO:0000313" key="4">
    <source>
        <dbReference type="Proteomes" id="UP000662783"/>
    </source>
</evidence>
<evidence type="ECO:0000259" key="2">
    <source>
        <dbReference type="Pfam" id="PF04784"/>
    </source>
</evidence>
<dbReference type="PANTHER" id="PTHR46361">
    <property type="entry name" value="ELECTRON CARRIER/ PROTEIN DISULFIDE OXIDOREDUCTASE"/>
    <property type="match status" value="1"/>
</dbReference>
<dbReference type="AlphaFoldDB" id="A0A974WH56"/>
<dbReference type="EMBL" id="CP070608">
    <property type="protein sequence ID" value="QSE97613.1"/>
    <property type="molecule type" value="Genomic_DNA"/>
</dbReference>
<evidence type="ECO:0000313" key="3">
    <source>
        <dbReference type="EMBL" id="QSE97613.1"/>
    </source>
</evidence>
<proteinExistence type="predicted"/>
<accession>A0A974WH56</accession>
<organism evidence="3 4">
    <name type="scientific">Fulvivirga lutea</name>
    <dbReference type="NCBI Taxonomy" id="2810512"/>
    <lineage>
        <taxon>Bacteria</taxon>
        <taxon>Pseudomonadati</taxon>
        <taxon>Bacteroidota</taxon>
        <taxon>Cytophagia</taxon>
        <taxon>Cytophagales</taxon>
        <taxon>Fulvivirgaceae</taxon>
        <taxon>Fulvivirga</taxon>
    </lineage>
</organism>